<name>A0ABT6F366_9SYNE</name>
<evidence type="ECO:0000256" key="1">
    <source>
        <dbReference type="SAM" id="Phobius"/>
    </source>
</evidence>
<keyword evidence="1" id="KW-0812">Transmembrane</keyword>
<sequence>MGHGLLWLPLLAMFIVLARLGWHEYRKIEAYREWAQGFERSKYDILAVLGQRETTLTWGTPTRSGPIGLKSLSLATIDGVEVQVDQTAIDIGDPPQRGKTITLVLTSQDQSSSYAIPFTEIPLAVEWCYFLREYIGQLAIK</sequence>
<reference evidence="2" key="2">
    <citation type="submission" date="2022-01" db="EMBL/GenBank/DDBJ databases">
        <authorList>
            <person name="Zivanovic Y."/>
            <person name="Moreira D."/>
            <person name="Lopez-Garcia P."/>
        </authorList>
    </citation>
    <scope>NUCLEOTIDE SEQUENCE</scope>
    <source>
        <strain evidence="2">G9</strain>
    </source>
</reference>
<protein>
    <recommendedName>
        <fullName evidence="4">Transmembrane protein</fullName>
    </recommendedName>
</protein>
<keyword evidence="1" id="KW-0472">Membrane</keyword>
<evidence type="ECO:0000313" key="3">
    <source>
        <dbReference type="Proteomes" id="UP001154265"/>
    </source>
</evidence>
<evidence type="ECO:0000313" key="2">
    <source>
        <dbReference type="EMBL" id="MDG2992288.1"/>
    </source>
</evidence>
<accession>A0ABT6F366</accession>
<evidence type="ECO:0008006" key="4">
    <source>
        <dbReference type="Google" id="ProtNLM"/>
    </source>
</evidence>
<feature type="transmembrane region" description="Helical" evidence="1">
    <location>
        <begin position="6"/>
        <end position="22"/>
    </location>
</feature>
<reference evidence="2" key="1">
    <citation type="journal article" date="2022" name="Genome Biol. Evol.">
        <title>A New Gene Family Diagnostic for Intracellular Biomineralization of Amorphous Ca Carbonates by Cyanobacteria.</title>
        <authorList>
            <person name="Benzerara K."/>
            <person name="Duprat E."/>
            <person name="Bitard-Feildel T."/>
            <person name="Caumes G."/>
            <person name="Cassier-Chauvat C."/>
            <person name="Chauvat F."/>
            <person name="Dezi M."/>
            <person name="Diop S.I."/>
            <person name="Gaschignard G."/>
            <person name="Gorgen S."/>
            <person name="Gugger M."/>
            <person name="Lopez-Garcia P."/>
            <person name="Millet M."/>
            <person name="Skouri-Panet F."/>
            <person name="Moreira D."/>
            <person name="Callebaut I."/>
        </authorList>
    </citation>
    <scope>NUCLEOTIDE SEQUENCE</scope>
    <source>
        <strain evidence="2">G9</strain>
    </source>
</reference>
<keyword evidence="3" id="KW-1185">Reference proteome</keyword>
<dbReference type="Proteomes" id="UP001154265">
    <property type="component" value="Unassembled WGS sequence"/>
</dbReference>
<keyword evidence="1" id="KW-1133">Transmembrane helix</keyword>
<gene>
    <name evidence="2" type="ORF">L3556_15320</name>
</gene>
<comment type="caution">
    <text evidence="2">The sequence shown here is derived from an EMBL/GenBank/DDBJ whole genome shotgun (WGS) entry which is preliminary data.</text>
</comment>
<proteinExistence type="predicted"/>
<dbReference type="EMBL" id="JAKKUT010000008">
    <property type="protein sequence ID" value="MDG2992288.1"/>
    <property type="molecule type" value="Genomic_DNA"/>
</dbReference>
<organism evidence="2 3">
    <name type="scientific">Candidatus Synechococcus calcipolaris G9</name>
    <dbReference type="NCBI Taxonomy" id="1497997"/>
    <lineage>
        <taxon>Bacteria</taxon>
        <taxon>Bacillati</taxon>
        <taxon>Cyanobacteriota</taxon>
        <taxon>Cyanophyceae</taxon>
        <taxon>Synechococcales</taxon>
        <taxon>Synechococcaceae</taxon>
        <taxon>Synechococcus</taxon>
    </lineage>
</organism>
<dbReference type="RefSeq" id="WP_277868206.1">
    <property type="nucleotide sequence ID" value="NZ_JAKKUT010000008.1"/>
</dbReference>